<gene>
    <name evidence="4" type="ORF">PHLCEN_2v12642</name>
</gene>
<protein>
    <recommendedName>
        <fullName evidence="3">HTH cro/C1-type domain-containing protein</fullName>
    </recommendedName>
</protein>
<accession>A0A2R6NGG0</accession>
<dbReference type="InterPro" id="IPR010982">
    <property type="entry name" value="Lambda_DNA-bd_dom_sf"/>
</dbReference>
<dbReference type="CDD" id="cd00093">
    <property type="entry name" value="HTH_XRE"/>
    <property type="match status" value="1"/>
</dbReference>
<dbReference type="InterPro" id="IPR001387">
    <property type="entry name" value="Cro/C1-type_HTH"/>
</dbReference>
<evidence type="ECO:0000256" key="1">
    <source>
        <dbReference type="ARBA" id="ARBA00009802"/>
    </source>
</evidence>
<evidence type="ECO:0000259" key="3">
    <source>
        <dbReference type="PROSITE" id="PS50943"/>
    </source>
</evidence>
<feature type="domain" description="HTH cro/C1-type" evidence="3">
    <location>
        <begin position="11"/>
        <end position="65"/>
    </location>
</feature>
<dbReference type="AlphaFoldDB" id="A0A2R6NGG0"/>
<comment type="similarity">
    <text evidence="1">Belongs to the MBF1 family.</text>
</comment>
<reference evidence="4 5" key="1">
    <citation type="submission" date="2018-02" db="EMBL/GenBank/DDBJ databases">
        <title>Genome sequence of the basidiomycete white-rot fungus Phlebia centrifuga.</title>
        <authorList>
            <person name="Granchi Z."/>
            <person name="Peng M."/>
            <person name="de Vries R.P."/>
            <person name="Hilden K."/>
            <person name="Makela M.R."/>
            <person name="Grigoriev I."/>
            <person name="Riley R."/>
        </authorList>
    </citation>
    <scope>NUCLEOTIDE SEQUENCE [LARGE SCALE GENOMIC DNA]</scope>
    <source>
        <strain evidence="4 5">FBCC195</strain>
    </source>
</reference>
<comment type="function">
    <text evidence="2">Transcriptional coactivator that stimulates GCN4-dependent transcriptional activity by bridging the DNA-binding region of GCN4 and TBP (SPT15), thereby recruiting TBP to GCN4-bound promoters. Involved in induction of the ribosome quality control (RQC) pathway; a pathway that degrades nascent peptide chains during problematic translation. Required to prevent stalled ribosomes from frameshifting.</text>
</comment>
<sequence>MSAPSPQCAALAAAISKKGVSYGQIAAQLGKPEQHVIDIVTGAVKPTTAEFDALAKVLDIKEPILSKEVVVAAKVGDGSVLESLLPVKVSDLVKSTP</sequence>
<dbReference type="Proteomes" id="UP000186601">
    <property type="component" value="Unassembled WGS sequence"/>
</dbReference>
<dbReference type="EMBL" id="MLYV02001282">
    <property type="protein sequence ID" value="PSR71477.1"/>
    <property type="molecule type" value="Genomic_DNA"/>
</dbReference>
<evidence type="ECO:0000313" key="4">
    <source>
        <dbReference type="EMBL" id="PSR71477.1"/>
    </source>
</evidence>
<name>A0A2R6NGG0_9APHY</name>
<evidence type="ECO:0000256" key="2">
    <source>
        <dbReference type="ARBA" id="ARBA00035107"/>
    </source>
</evidence>
<proteinExistence type="inferred from homology"/>
<dbReference type="PROSITE" id="PS50943">
    <property type="entry name" value="HTH_CROC1"/>
    <property type="match status" value="1"/>
</dbReference>
<dbReference type="SMART" id="SM00530">
    <property type="entry name" value="HTH_XRE"/>
    <property type="match status" value="1"/>
</dbReference>
<dbReference type="GO" id="GO:0003677">
    <property type="term" value="F:DNA binding"/>
    <property type="evidence" value="ECO:0007669"/>
    <property type="project" value="InterPro"/>
</dbReference>
<dbReference type="SUPFAM" id="SSF47413">
    <property type="entry name" value="lambda repressor-like DNA-binding domains"/>
    <property type="match status" value="1"/>
</dbReference>
<keyword evidence="5" id="KW-1185">Reference proteome</keyword>
<dbReference type="Gene3D" id="1.10.260.40">
    <property type="entry name" value="lambda repressor-like DNA-binding domains"/>
    <property type="match status" value="1"/>
</dbReference>
<comment type="caution">
    <text evidence="4">The sequence shown here is derived from an EMBL/GenBank/DDBJ whole genome shotgun (WGS) entry which is preliminary data.</text>
</comment>
<dbReference type="OrthoDB" id="3226546at2759"/>
<organism evidence="4 5">
    <name type="scientific">Hermanssonia centrifuga</name>
    <dbReference type="NCBI Taxonomy" id="98765"/>
    <lineage>
        <taxon>Eukaryota</taxon>
        <taxon>Fungi</taxon>
        <taxon>Dikarya</taxon>
        <taxon>Basidiomycota</taxon>
        <taxon>Agaricomycotina</taxon>
        <taxon>Agaricomycetes</taxon>
        <taxon>Polyporales</taxon>
        <taxon>Meruliaceae</taxon>
        <taxon>Hermanssonia</taxon>
    </lineage>
</organism>
<evidence type="ECO:0000313" key="5">
    <source>
        <dbReference type="Proteomes" id="UP000186601"/>
    </source>
</evidence>